<keyword evidence="1" id="KW-0408">Iron</keyword>
<evidence type="ECO:0000313" key="4">
    <source>
        <dbReference type="Proteomes" id="UP000660262"/>
    </source>
</evidence>
<dbReference type="Gene3D" id="2.60.120.330">
    <property type="entry name" value="B-lactam Antibiotic, Isopenicillin N Synthase, Chain"/>
    <property type="match status" value="1"/>
</dbReference>
<dbReference type="Proteomes" id="UP000660262">
    <property type="component" value="Unassembled WGS sequence"/>
</dbReference>
<proteinExistence type="inferred from homology"/>
<dbReference type="PANTHER" id="PTHR47990">
    <property type="entry name" value="2-OXOGLUTARATE (2OG) AND FE(II)-DEPENDENT OXYGENASE SUPERFAMILY PROTEIN-RELATED"/>
    <property type="match status" value="1"/>
</dbReference>
<feature type="domain" description="Fe2OG dioxygenase" evidence="2">
    <location>
        <begin position="152"/>
        <end position="273"/>
    </location>
</feature>
<organism evidence="3 4">
    <name type="scientific">Pycnococcus provasolii</name>
    <dbReference type="NCBI Taxonomy" id="41880"/>
    <lineage>
        <taxon>Eukaryota</taxon>
        <taxon>Viridiplantae</taxon>
        <taxon>Chlorophyta</taxon>
        <taxon>Pseudoscourfieldiophyceae</taxon>
        <taxon>Pseudoscourfieldiales</taxon>
        <taxon>Pycnococcaceae</taxon>
        <taxon>Pycnococcus</taxon>
    </lineage>
</organism>
<comment type="caution">
    <text evidence="3">The sequence shown here is derived from an EMBL/GenBank/DDBJ whole genome shotgun (WGS) entry which is preliminary data.</text>
</comment>
<dbReference type="OrthoDB" id="288590at2759"/>
<keyword evidence="1" id="KW-0560">Oxidoreductase</keyword>
<accession>A0A830I2E2</accession>
<evidence type="ECO:0000256" key="1">
    <source>
        <dbReference type="RuleBase" id="RU003682"/>
    </source>
</evidence>
<evidence type="ECO:0000259" key="2">
    <source>
        <dbReference type="PROSITE" id="PS51471"/>
    </source>
</evidence>
<keyword evidence="1" id="KW-0479">Metal-binding</keyword>
<dbReference type="Pfam" id="PF03171">
    <property type="entry name" value="2OG-FeII_Oxy"/>
    <property type="match status" value="1"/>
</dbReference>
<keyword evidence="4" id="KW-1185">Reference proteome</keyword>
<dbReference type="InterPro" id="IPR050231">
    <property type="entry name" value="Iron_ascorbate_oxido_reductase"/>
</dbReference>
<dbReference type="GO" id="GO:0046872">
    <property type="term" value="F:metal ion binding"/>
    <property type="evidence" value="ECO:0007669"/>
    <property type="project" value="UniProtKB-KW"/>
</dbReference>
<sequence length="314" mass="34684">MCLLCAVKDEPLRLRPTLLRDARDAVRTFLSQPDDAKAPFALGANGNNRFRGWQHLGENVTRYGGDGDPDDPNAAFARDQHEGIDLYEELPDACLPADSWARGVNPWPSSAFEHTMREYVHEMMRLGRDVLHGMAEGMRVSKESFDAAFHRPFWSLRGIRYPPLPLDSAAAAARSGAIDRSVPLSCGEYCDYGVLTFVNQDEGMSALQAQARNGAWLDAPPMVDDATGEEMLVMNVGDMLTRWTNGRYAATPHRVIHSQSASPRVSLPFFFEPSFDADVAPLPELLARTGDPAAFAAVKYGEHLTKKVLSNFES</sequence>
<dbReference type="InterPro" id="IPR044861">
    <property type="entry name" value="IPNS-like_FE2OG_OXY"/>
</dbReference>
<dbReference type="GO" id="GO:0016491">
    <property type="term" value="F:oxidoreductase activity"/>
    <property type="evidence" value="ECO:0007669"/>
    <property type="project" value="UniProtKB-KW"/>
</dbReference>
<dbReference type="AlphaFoldDB" id="A0A830I2E2"/>
<evidence type="ECO:0000313" key="3">
    <source>
        <dbReference type="EMBL" id="GHP12220.1"/>
    </source>
</evidence>
<dbReference type="InterPro" id="IPR027443">
    <property type="entry name" value="IPNS-like_sf"/>
</dbReference>
<dbReference type="InterPro" id="IPR005123">
    <property type="entry name" value="Oxoglu/Fe-dep_dioxygenase_dom"/>
</dbReference>
<comment type="similarity">
    <text evidence="1">Belongs to the iron/ascorbate-dependent oxidoreductase family.</text>
</comment>
<dbReference type="PROSITE" id="PS51471">
    <property type="entry name" value="FE2OG_OXY"/>
    <property type="match status" value="1"/>
</dbReference>
<reference evidence="3" key="1">
    <citation type="submission" date="2020-10" db="EMBL/GenBank/DDBJ databases">
        <title>Unveiling of a novel bifunctional photoreceptor, Dualchrome1, isolated from a cosmopolitan green alga.</title>
        <authorList>
            <person name="Suzuki S."/>
            <person name="Kawachi M."/>
        </authorList>
    </citation>
    <scope>NUCLEOTIDE SEQUENCE</scope>
    <source>
        <strain evidence="3">NIES 2893</strain>
    </source>
</reference>
<dbReference type="SUPFAM" id="SSF51197">
    <property type="entry name" value="Clavaminate synthase-like"/>
    <property type="match status" value="1"/>
</dbReference>
<name>A0A830I2E2_9CHLO</name>
<protein>
    <recommendedName>
        <fullName evidence="2">Fe2OG dioxygenase domain-containing protein</fullName>
    </recommendedName>
</protein>
<dbReference type="EMBL" id="BNJQ01000039">
    <property type="protein sequence ID" value="GHP12220.1"/>
    <property type="molecule type" value="Genomic_DNA"/>
</dbReference>
<gene>
    <name evidence="3" type="ORF">PPROV_001094800</name>
</gene>